<evidence type="ECO:0000256" key="5">
    <source>
        <dbReference type="ARBA" id="ARBA00022989"/>
    </source>
</evidence>
<keyword evidence="5 7" id="KW-1133">Transmembrane helix</keyword>
<organism evidence="11 12">
    <name type="scientific">Vicugna pacos</name>
    <name type="common">Alpaca</name>
    <name type="synonym">Lama pacos</name>
    <dbReference type="NCBI Taxonomy" id="30538"/>
    <lineage>
        <taxon>Eukaryota</taxon>
        <taxon>Metazoa</taxon>
        <taxon>Chordata</taxon>
        <taxon>Craniata</taxon>
        <taxon>Vertebrata</taxon>
        <taxon>Euteleostomi</taxon>
        <taxon>Mammalia</taxon>
        <taxon>Eutheria</taxon>
        <taxon>Laurasiatheria</taxon>
        <taxon>Artiodactyla</taxon>
        <taxon>Tylopoda</taxon>
        <taxon>Camelidae</taxon>
        <taxon>Vicugna</taxon>
    </lineage>
</organism>
<dbReference type="InterPro" id="IPR057434">
    <property type="entry name" value="LMF1/2_N"/>
</dbReference>
<comment type="function">
    <text evidence="7">Involved in the maturation of specific proteins in the endoplasmic reticulum.</text>
</comment>
<keyword evidence="6 7" id="KW-0472">Membrane</keyword>
<feature type="region of interest" description="Disordered" evidence="8">
    <location>
        <begin position="1"/>
        <end position="38"/>
    </location>
</feature>
<feature type="domain" description="Lipase maturation factor 1/2 N-terminal" evidence="9">
    <location>
        <begin position="169"/>
        <end position="328"/>
    </location>
</feature>
<feature type="transmembrane region" description="Helical" evidence="7">
    <location>
        <begin position="177"/>
        <end position="193"/>
    </location>
</feature>
<reference evidence="12" key="1">
    <citation type="submission" date="2025-08" db="UniProtKB">
        <authorList>
            <consortium name="RefSeq"/>
        </authorList>
    </citation>
    <scope>IDENTIFICATION</scope>
</reference>
<evidence type="ECO:0000256" key="2">
    <source>
        <dbReference type="ARBA" id="ARBA00005512"/>
    </source>
</evidence>
<dbReference type="CTD" id="64788"/>
<feature type="transmembrane region" description="Helical" evidence="7">
    <location>
        <begin position="50"/>
        <end position="72"/>
    </location>
</feature>
<dbReference type="Pfam" id="PF25179">
    <property type="entry name" value="LMF1_C"/>
    <property type="match status" value="1"/>
</dbReference>
<keyword evidence="11" id="KW-1185">Reference proteome</keyword>
<protein>
    <recommendedName>
        <fullName evidence="7">Lipase maturation factor</fullName>
    </recommendedName>
</protein>
<gene>
    <name evidence="12" type="primary">LMF1</name>
</gene>
<keyword evidence="4 7" id="KW-0256">Endoplasmic reticulum</keyword>
<dbReference type="RefSeq" id="XP_006204307.3">
    <property type="nucleotide sequence ID" value="XM_006204245.4"/>
</dbReference>
<dbReference type="PANTHER" id="PTHR14463">
    <property type="entry name" value="LIPASE MATURATION FACTOR"/>
    <property type="match status" value="1"/>
</dbReference>
<evidence type="ECO:0000256" key="3">
    <source>
        <dbReference type="ARBA" id="ARBA00022692"/>
    </source>
</evidence>
<evidence type="ECO:0000259" key="9">
    <source>
        <dbReference type="Pfam" id="PF06762"/>
    </source>
</evidence>
<proteinExistence type="inferred from homology"/>
<evidence type="ECO:0000256" key="8">
    <source>
        <dbReference type="SAM" id="MobiDB-lite"/>
    </source>
</evidence>
<feature type="transmembrane region" description="Helical" evidence="7">
    <location>
        <begin position="129"/>
        <end position="157"/>
    </location>
</feature>
<feature type="transmembrane region" description="Helical" evidence="7">
    <location>
        <begin position="205"/>
        <end position="224"/>
    </location>
</feature>
<sequence>MRPDRPAMAAPEESLRRRKAEAAGPVHGSPPGPGRDPAGCPARLRAGTFWLTRIVLLRALAFVYCVAFLVALHQNKQLIGDRGLLPCSTYLRSVQRHFRGQVSWDAVSYAPTILWLLDWSHMDSNLDALALLGLGISSFILVFGCANMILMAALWVLYMSLVNVGQIWYSFGWESQLLETGFLGIFLCPLWTLSPLPRGTPTSRIVLWGFRWLIFRIMLGAGLIKIRGDRCWRDLTCMDFHYETQPVPNPMAYFLHRSPWWFHRFETLSNHFLELVVPFFVFLGRRMCVLHGALQILFQVVLIISGNLSFLNWLTIVPSLTCFDDATLGFLFPAGPGGLKDRVLKMQEEETRGPQAPLTCGRMARRAANLALGVLITWLSIPVVVNLLSPQQVMNSSFNPLRIVNTYGAFGSITKERTEVILQGTASSNASSPDAEWEDYEFKCKPGNLRRRPCLISPYHYRLDWLMWFAAFQTYEHNEWIIHLAGKLLTNDAQALSLLAFNPFAGRAPPRWVRAEHYRYKFSRPGGQHAAEGKWWIRKRLGPYFPPLSLQDLKGYFRSREWPYPEPS</sequence>
<dbReference type="FunCoup" id="A0A6I9I619">
    <property type="interactions" value="568"/>
</dbReference>
<evidence type="ECO:0000256" key="1">
    <source>
        <dbReference type="ARBA" id="ARBA00004477"/>
    </source>
</evidence>
<dbReference type="Pfam" id="PF06762">
    <property type="entry name" value="LMF1"/>
    <property type="match status" value="1"/>
</dbReference>
<comment type="similarity">
    <text evidence="2 7">Belongs to the lipase maturation factor family.</text>
</comment>
<name>A0A6I9I619_VICPA</name>
<dbReference type="InterPro" id="IPR057433">
    <property type="entry name" value="LMF1/2_C"/>
</dbReference>
<dbReference type="Proteomes" id="UP001652581">
    <property type="component" value="Chromosome 18"/>
</dbReference>
<dbReference type="GO" id="GO:0051604">
    <property type="term" value="P:protein maturation"/>
    <property type="evidence" value="ECO:0007669"/>
    <property type="project" value="InterPro"/>
</dbReference>
<comment type="subcellular location">
    <subcellularLocation>
        <location evidence="1 7">Endoplasmic reticulum membrane</location>
        <topology evidence="1 7">Multi-pass membrane protein</topology>
    </subcellularLocation>
</comment>
<dbReference type="GeneID" id="102538841"/>
<keyword evidence="3 7" id="KW-0812">Transmembrane</keyword>
<accession>A0A6I9I619</accession>
<feature type="domain" description="Lipase maturation factor 1/2 C-terminal" evidence="10">
    <location>
        <begin position="403"/>
        <end position="546"/>
    </location>
</feature>
<feature type="transmembrane region" description="Helical" evidence="7">
    <location>
        <begin position="367"/>
        <end position="388"/>
    </location>
</feature>
<dbReference type="GO" id="GO:0005789">
    <property type="term" value="C:endoplasmic reticulum membrane"/>
    <property type="evidence" value="ECO:0007669"/>
    <property type="project" value="UniProtKB-SubCell"/>
</dbReference>
<evidence type="ECO:0000259" key="10">
    <source>
        <dbReference type="Pfam" id="PF25179"/>
    </source>
</evidence>
<evidence type="ECO:0000313" key="11">
    <source>
        <dbReference type="Proteomes" id="UP001652581"/>
    </source>
</evidence>
<dbReference type="InParanoid" id="A0A6I9I619"/>
<feature type="transmembrane region" description="Helical" evidence="7">
    <location>
        <begin position="296"/>
        <end position="316"/>
    </location>
</feature>
<evidence type="ECO:0000256" key="4">
    <source>
        <dbReference type="ARBA" id="ARBA00022824"/>
    </source>
</evidence>
<dbReference type="PANTHER" id="PTHR14463:SF10">
    <property type="entry name" value="LIPASE MATURATION FACTOR 1"/>
    <property type="match status" value="1"/>
</dbReference>
<evidence type="ECO:0000256" key="6">
    <source>
        <dbReference type="ARBA" id="ARBA00023136"/>
    </source>
</evidence>
<dbReference type="KEGG" id="vpc:102538841"/>
<evidence type="ECO:0000313" key="12">
    <source>
        <dbReference type="RefSeq" id="XP_006204307.3"/>
    </source>
</evidence>
<evidence type="ECO:0000256" key="7">
    <source>
        <dbReference type="RuleBase" id="RU361229"/>
    </source>
</evidence>
<dbReference type="InterPro" id="IPR009613">
    <property type="entry name" value="LMF"/>
</dbReference>